<sequence>MASTCIHDSHQVCASTPDGCTRRSFLDQCDMYEYNCDYGTHETDDITHTKISQTTNDFTSTSVETSLTDNTKGNDSTSDDKINYDETNETSDWITQEHTEITESIHTETTENENTQRRNQICCNRPLTWETTTELTNIITHLQTGTTIKEDSESSSKENTNYIYDIDSLQTLPVVSEITIPDKNISPYATTKKPSTKPTDRLLSVTDDAINILSSYKKPTRKCKNGCQRPLTWFTTAKYRRKAINSNIMYV</sequence>
<evidence type="ECO:0000313" key="2">
    <source>
        <dbReference type="EMBL" id="CAG9568056.1"/>
    </source>
</evidence>
<organism evidence="2 3">
    <name type="scientific">Danaus chrysippus</name>
    <name type="common">African queen</name>
    <dbReference type="NCBI Taxonomy" id="151541"/>
    <lineage>
        <taxon>Eukaryota</taxon>
        <taxon>Metazoa</taxon>
        <taxon>Ecdysozoa</taxon>
        <taxon>Arthropoda</taxon>
        <taxon>Hexapoda</taxon>
        <taxon>Insecta</taxon>
        <taxon>Pterygota</taxon>
        <taxon>Neoptera</taxon>
        <taxon>Endopterygota</taxon>
        <taxon>Lepidoptera</taxon>
        <taxon>Glossata</taxon>
        <taxon>Ditrysia</taxon>
        <taxon>Papilionoidea</taxon>
        <taxon>Nymphalidae</taxon>
        <taxon>Danainae</taxon>
        <taxon>Danaini</taxon>
        <taxon>Danaina</taxon>
        <taxon>Danaus</taxon>
        <taxon>Anosia</taxon>
    </lineage>
</organism>
<evidence type="ECO:0000256" key="1">
    <source>
        <dbReference type="SAM" id="MobiDB-lite"/>
    </source>
</evidence>
<protein>
    <submittedName>
        <fullName evidence="2">(African queen) hypothetical protein</fullName>
    </submittedName>
</protein>
<dbReference type="AlphaFoldDB" id="A0A8J2QR04"/>
<name>A0A8J2QR04_9NEOP</name>
<feature type="region of interest" description="Disordered" evidence="1">
    <location>
        <begin position="57"/>
        <end position="85"/>
    </location>
</feature>
<proteinExistence type="predicted"/>
<feature type="compositionally biased region" description="Polar residues" evidence="1">
    <location>
        <begin position="57"/>
        <end position="76"/>
    </location>
</feature>
<gene>
    <name evidence="2" type="ORF">DCHRY22_LOCUS8111</name>
</gene>
<keyword evidence="3" id="KW-1185">Reference proteome</keyword>
<accession>A0A8J2QR04</accession>
<dbReference type="EMBL" id="CAKASE010000059">
    <property type="protein sequence ID" value="CAG9568056.1"/>
    <property type="molecule type" value="Genomic_DNA"/>
</dbReference>
<dbReference type="Proteomes" id="UP000789524">
    <property type="component" value="Unassembled WGS sequence"/>
</dbReference>
<evidence type="ECO:0000313" key="3">
    <source>
        <dbReference type="Proteomes" id="UP000789524"/>
    </source>
</evidence>
<reference evidence="2" key="1">
    <citation type="submission" date="2021-09" db="EMBL/GenBank/DDBJ databases">
        <authorList>
            <person name="Martin H S."/>
        </authorList>
    </citation>
    <scope>NUCLEOTIDE SEQUENCE</scope>
</reference>
<dbReference type="OrthoDB" id="7367799at2759"/>
<comment type="caution">
    <text evidence="2">The sequence shown here is derived from an EMBL/GenBank/DDBJ whole genome shotgun (WGS) entry which is preliminary data.</text>
</comment>